<organism evidence="2 3">
    <name type="scientific">Nocardioides lentus</name>
    <dbReference type="NCBI Taxonomy" id="338077"/>
    <lineage>
        <taxon>Bacteria</taxon>
        <taxon>Bacillati</taxon>
        <taxon>Actinomycetota</taxon>
        <taxon>Actinomycetes</taxon>
        <taxon>Propionibacteriales</taxon>
        <taxon>Nocardioidaceae</taxon>
        <taxon>Nocardioides</taxon>
    </lineage>
</organism>
<accession>A0ABP5ADF6</accession>
<keyword evidence="3" id="KW-1185">Reference proteome</keyword>
<dbReference type="Proteomes" id="UP001501612">
    <property type="component" value="Unassembled WGS sequence"/>
</dbReference>
<protein>
    <recommendedName>
        <fullName evidence="4">PepSY domain-containing protein</fullName>
    </recommendedName>
</protein>
<dbReference type="Gene3D" id="3.30.505.20">
    <property type="match status" value="2"/>
</dbReference>
<evidence type="ECO:0000313" key="2">
    <source>
        <dbReference type="EMBL" id="GAA1911082.1"/>
    </source>
</evidence>
<sequence>MTTTRTSALRTAVRRKRVWIPAVATVAVLGVGGAGLAVAANADGTGPVTGDERDRVSQAAVDAVGGGEVLEAETSDDRGEAYEVDVLDATGVEWSIALDEDLAVVTRDREDGDDGDDDRLDDDRLDDDLTGTPDADDVPVLGAERERVEAAAVEAVGSGEATSVERSDDRGEAFEVEVVAQDGTEWDLALAEDLGVVQQQRDPR</sequence>
<feature type="compositionally biased region" description="Acidic residues" evidence="1">
    <location>
        <begin position="111"/>
        <end position="137"/>
    </location>
</feature>
<name>A0ABP5ADF6_9ACTN</name>
<evidence type="ECO:0000256" key="1">
    <source>
        <dbReference type="SAM" id="MobiDB-lite"/>
    </source>
</evidence>
<proteinExistence type="predicted"/>
<dbReference type="RefSeq" id="WP_344004734.1">
    <property type="nucleotide sequence ID" value="NZ_BAAAMY010000002.1"/>
</dbReference>
<evidence type="ECO:0008006" key="4">
    <source>
        <dbReference type="Google" id="ProtNLM"/>
    </source>
</evidence>
<evidence type="ECO:0000313" key="3">
    <source>
        <dbReference type="Proteomes" id="UP001501612"/>
    </source>
</evidence>
<dbReference type="EMBL" id="BAAAMY010000002">
    <property type="protein sequence ID" value="GAA1911082.1"/>
    <property type="molecule type" value="Genomic_DNA"/>
</dbReference>
<reference evidence="3" key="1">
    <citation type="journal article" date="2019" name="Int. J. Syst. Evol. Microbiol.">
        <title>The Global Catalogue of Microorganisms (GCM) 10K type strain sequencing project: providing services to taxonomists for standard genome sequencing and annotation.</title>
        <authorList>
            <consortium name="The Broad Institute Genomics Platform"/>
            <consortium name="The Broad Institute Genome Sequencing Center for Infectious Disease"/>
            <person name="Wu L."/>
            <person name="Ma J."/>
        </authorList>
    </citation>
    <scope>NUCLEOTIDE SEQUENCE [LARGE SCALE GENOMIC DNA]</scope>
    <source>
        <strain evidence="3">JCM 14046</strain>
    </source>
</reference>
<comment type="caution">
    <text evidence="2">The sequence shown here is derived from an EMBL/GenBank/DDBJ whole genome shotgun (WGS) entry which is preliminary data.</text>
</comment>
<feature type="region of interest" description="Disordered" evidence="1">
    <location>
        <begin position="107"/>
        <end position="141"/>
    </location>
</feature>
<gene>
    <name evidence="2" type="ORF">GCM10009737_10650</name>
</gene>